<feature type="active site" description="Proton acceptor" evidence="5">
    <location>
        <position position="445"/>
    </location>
</feature>
<keyword evidence="11" id="KW-1185">Reference proteome</keyword>
<evidence type="ECO:0000313" key="11">
    <source>
        <dbReference type="Proteomes" id="UP000480178"/>
    </source>
</evidence>
<dbReference type="InterPro" id="IPR023753">
    <property type="entry name" value="FAD/NAD-binding_dom"/>
</dbReference>
<dbReference type="InterPro" id="IPR004099">
    <property type="entry name" value="Pyr_nucl-diS_OxRdtase_dimer"/>
</dbReference>
<dbReference type="InterPro" id="IPR001100">
    <property type="entry name" value="Pyr_nuc-diS_OxRdtase"/>
</dbReference>
<sequence length="461" mass="50647">MEKYDAIIIGAGQAGIPLAKKLAKAGWKTAIIEKRLIGGTCINDGCTPTKTMIASARIAYLVKNSNKWGITTDSYTVDMPAIVKRKDDIVITSREGSEKNLQETKGLEVIFGEATFTGIKTLSVTLKQGDRRFLNADKLFIDTGAQPLIPPIQGIQDINYLTSTTILNLTEVPEHILIVGSGYIALEFGQMYKRLGSKVTIVEKGEKFLSGEDEDVAETMKNILEEEGIRIYTKTQVSQVQQLNPTQINATLSINNLTEEISCSHLLVATGRSPQIGSLNLDKTGVETDDKGYIQVNDRLETTTEGIFALGDVKGGPAFTHVSYNDYIIVWKNLLEGADLSIKNRLLPYCLFTDPQLGRLGLSEQEALQKGYQIKIAKLPMEHVARARETGETLGFMKAIVDIPSKRILGAAIIGTQGGEIMSVLQVAMMGGITYEQLRYAMFAHPTFSESLNNLFMKIEE</sequence>
<feature type="binding site" evidence="6">
    <location>
        <position position="50"/>
    </location>
    <ligand>
        <name>FAD</name>
        <dbReference type="ChEBI" id="CHEBI:57692"/>
    </ligand>
</feature>
<feature type="binding site" evidence="6">
    <location>
        <position position="203"/>
    </location>
    <ligand>
        <name>NAD(+)</name>
        <dbReference type="ChEBI" id="CHEBI:57540"/>
    </ligand>
</feature>
<gene>
    <name evidence="10" type="ORF">GXP67_32805</name>
</gene>
<dbReference type="PRINTS" id="PR00411">
    <property type="entry name" value="PNDRDTASEI"/>
</dbReference>
<feature type="domain" description="Pyridine nucleotide-disulphide oxidoreductase dimerisation" evidence="8">
    <location>
        <begin position="348"/>
        <end position="454"/>
    </location>
</feature>
<protein>
    <submittedName>
        <fullName evidence="10">Mercuric reductase</fullName>
    </submittedName>
</protein>
<keyword evidence="4" id="KW-0560">Oxidoreductase</keyword>
<dbReference type="Proteomes" id="UP000480178">
    <property type="component" value="Chromosome"/>
</dbReference>
<dbReference type="SUPFAM" id="SSF55424">
    <property type="entry name" value="FAD/NAD-linked reductases, dimerisation (C-terminal) domain"/>
    <property type="match status" value="1"/>
</dbReference>
<evidence type="ECO:0000259" key="8">
    <source>
        <dbReference type="Pfam" id="PF02852"/>
    </source>
</evidence>
<feature type="binding site" evidence="6">
    <location>
        <position position="271"/>
    </location>
    <ligand>
        <name>NAD(+)</name>
        <dbReference type="ChEBI" id="CHEBI:57540"/>
    </ligand>
</feature>
<keyword evidence="6" id="KW-0547">Nucleotide-binding</keyword>
<keyword evidence="3 6" id="KW-0274">FAD</keyword>
<dbReference type="InterPro" id="IPR036188">
    <property type="entry name" value="FAD/NAD-bd_sf"/>
</dbReference>
<organism evidence="10 11">
    <name type="scientific">Rhodocytophaga rosea</name>
    <dbReference type="NCBI Taxonomy" id="2704465"/>
    <lineage>
        <taxon>Bacteria</taxon>
        <taxon>Pseudomonadati</taxon>
        <taxon>Bacteroidota</taxon>
        <taxon>Cytophagia</taxon>
        <taxon>Cytophagales</taxon>
        <taxon>Rhodocytophagaceae</taxon>
        <taxon>Rhodocytophaga</taxon>
    </lineage>
</organism>
<proteinExistence type="inferred from homology"/>
<dbReference type="EMBL" id="CP048222">
    <property type="protein sequence ID" value="QHT71096.1"/>
    <property type="molecule type" value="Genomic_DNA"/>
</dbReference>
<dbReference type="Gene3D" id="3.50.50.60">
    <property type="entry name" value="FAD/NAD(P)-binding domain"/>
    <property type="match status" value="2"/>
</dbReference>
<name>A0A6C0GSU5_9BACT</name>
<evidence type="ECO:0000256" key="3">
    <source>
        <dbReference type="ARBA" id="ARBA00022827"/>
    </source>
</evidence>
<feature type="binding site" evidence="6">
    <location>
        <begin position="180"/>
        <end position="187"/>
    </location>
    <ligand>
        <name>NAD(+)</name>
        <dbReference type="ChEBI" id="CHEBI:57540"/>
    </ligand>
</feature>
<evidence type="ECO:0000256" key="1">
    <source>
        <dbReference type="ARBA" id="ARBA00007532"/>
    </source>
</evidence>
<evidence type="ECO:0000256" key="5">
    <source>
        <dbReference type="PIRSR" id="PIRSR000350-2"/>
    </source>
</evidence>
<dbReference type="GO" id="GO:0050660">
    <property type="term" value="F:flavin adenine dinucleotide binding"/>
    <property type="evidence" value="ECO:0007669"/>
    <property type="project" value="TreeGrafter"/>
</dbReference>
<feature type="domain" description="FAD/NAD(P)-binding" evidence="9">
    <location>
        <begin position="4"/>
        <end position="324"/>
    </location>
</feature>
<accession>A0A6C0GSU5</accession>
<dbReference type="PRINTS" id="PR00368">
    <property type="entry name" value="FADPNR"/>
</dbReference>
<evidence type="ECO:0000256" key="4">
    <source>
        <dbReference type="ARBA" id="ARBA00023002"/>
    </source>
</evidence>
<dbReference type="KEGG" id="rhoz:GXP67_32805"/>
<dbReference type="PANTHER" id="PTHR43014">
    <property type="entry name" value="MERCURIC REDUCTASE"/>
    <property type="match status" value="1"/>
</dbReference>
<dbReference type="InterPro" id="IPR016156">
    <property type="entry name" value="FAD/NAD-linked_Rdtase_dimer_sf"/>
</dbReference>
<evidence type="ECO:0000256" key="2">
    <source>
        <dbReference type="ARBA" id="ARBA00022630"/>
    </source>
</evidence>
<dbReference type="FunFam" id="3.30.390.30:FF:000001">
    <property type="entry name" value="Dihydrolipoyl dehydrogenase"/>
    <property type="match status" value="1"/>
</dbReference>
<dbReference type="SUPFAM" id="SSF51905">
    <property type="entry name" value="FAD/NAD(P)-binding domain"/>
    <property type="match status" value="1"/>
</dbReference>
<comment type="similarity">
    <text evidence="1">Belongs to the class-I pyridine nucleotide-disulfide oxidoreductase family.</text>
</comment>
<dbReference type="Pfam" id="PF02852">
    <property type="entry name" value="Pyr_redox_dim"/>
    <property type="match status" value="1"/>
</dbReference>
<dbReference type="PANTHER" id="PTHR43014:SF2">
    <property type="entry name" value="MERCURIC REDUCTASE"/>
    <property type="match status" value="1"/>
</dbReference>
<evidence type="ECO:0000313" key="10">
    <source>
        <dbReference type="EMBL" id="QHT71096.1"/>
    </source>
</evidence>
<comment type="cofactor">
    <cofactor evidence="6">
        <name>FAD</name>
        <dbReference type="ChEBI" id="CHEBI:57692"/>
    </cofactor>
    <text evidence="6">Binds 1 FAD per subunit.</text>
</comment>
<evidence type="ECO:0000256" key="6">
    <source>
        <dbReference type="PIRSR" id="PIRSR000350-3"/>
    </source>
</evidence>
<feature type="binding site" evidence="6">
    <location>
        <position position="312"/>
    </location>
    <ligand>
        <name>FAD</name>
        <dbReference type="ChEBI" id="CHEBI:57692"/>
    </ligand>
</feature>
<dbReference type="PIRSF" id="PIRSF000350">
    <property type="entry name" value="Mercury_reductase_MerA"/>
    <property type="match status" value="1"/>
</dbReference>
<dbReference type="AlphaFoldDB" id="A0A6C0GSU5"/>
<reference evidence="10 11" key="1">
    <citation type="submission" date="2020-01" db="EMBL/GenBank/DDBJ databases">
        <authorList>
            <person name="Kim M.K."/>
        </authorList>
    </citation>
    <scope>NUCLEOTIDE SEQUENCE [LARGE SCALE GENOMIC DNA]</scope>
    <source>
        <strain evidence="10 11">172606-1</strain>
    </source>
</reference>
<evidence type="ECO:0000256" key="7">
    <source>
        <dbReference type="PIRSR" id="PIRSR000350-4"/>
    </source>
</evidence>
<dbReference type="RefSeq" id="WP_162447039.1">
    <property type="nucleotide sequence ID" value="NZ_CP048222.1"/>
</dbReference>
<dbReference type="Gene3D" id="3.30.390.30">
    <property type="match status" value="1"/>
</dbReference>
<evidence type="ECO:0000259" key="9">
    <source>
        <dbReference type="Pfam" id="PF07992"/>
    </source>
</evidence>
<feature type="disulfide bond" description="Redox-active" evidence="7">
    <location>
        <begin position="41"/>
        <end position="46"/>
    </location>
</feature>
<dbReference type="GO" id="GO:0003955">
    <property type="term" value="F:NAD(P)H dehydrogenase (quinone) activity"/>
    <property type="evidence" value="ECO:0007669"/>
    <property type="project" value="TreeGrafter"/>
</dbReference>
<keyword evidence="2" id="KW-0285">Flavoprotein</keyword>
<keyword evidence="6" id="KW-0520">NAD</keyword>
<dbReference type="Pfam" id="PF07992">
    <property type="entry name" value="Pyr_redox_2"/>
    <property type="match status" value="1"/>
</dbReference>